<feature type="compositionally biased region" description="Pro residues" evidence="1">
    <location>
        <begin position="368"/>
        <end position="385"/>
    </location>
</feature>
<keyword evidence="4" id="KW-1185">Reference proteome</keyword>
<evidence type="ECO:0000313" key="3">
    <source>
        <dbReference type="EMBL" id="MBM7126663.1"/>
    </source>
</evidence>
<keyword evidence="2" id="KW-1133">Transmembrane helix</keyword>
<feature type="compositionally biased region" description="Polar residues" evidence="1">
    <location>
        <begin position="412"/>
        <end position="453"/>
    </location>
</feature>
<feature type="region of interest" description="Disordered" evidence="1">
    <location>
        <begin position="362"/>
        <end position="480"/>
    </location>
</feature>
<feature type="region of interest" description="Disordered" evidence="1">
    <location>
        <begin position="303"/>
        <end position="326"/>
    </location>
</feature>
<evidence type="ECO:0000256" key="1">
    <source>
        <dbReference type="SAM" id="MobiDB-lite"/>
    </source>
</evidence>
<feature type="compositionally biased region" description="Polar residues" evidence="1">
    <location>
        <begin position="236"/>
        <end position="245"/>
    </location>
</feature>
<feature type="compositionally biased region" description="Pro residues" evidence="1">
    <location>
        <begin position="92"/>
        <end position="102"/>
    </location>
</feature>
<keyword evidence="2" id="KW-0472">Membrane</keyword>
<evidence type="ECO:0000256" key="2">
    <source>
        <dbReference type="SAM" id="Phobius"/>
    </source>
</evidence>
<reference evidence="3" key="1">
    <citation type="submission" date="2020-10" db="EMBL/GenBank/DDBJ databases">
        <title>Phylogeny of dyella-like bacteria.</title>
        <authorList>
            <person name="Fu J."/>
        </authorList>
    </citation>
    <scope>NUCLEOTIDE SEQUENCE</scope>
    <source>
        <strain evidence="3">DHOC52</strain>
    </source>
</reference>
<feature type="compositionally biased region" description="Low complexity" evidence="1">
    <location>
        <begin position="317"/>
        <end position="326"/>
    </location>
</feature>
<sequence length="652" mass="67613">MPPSPPEQPATPHPPVLIKSPRDATTWAMVYRRRIREKPRDRLLKVVGVLGALLVHVMFLLGAILGSPYDLPPPPPEPKGTALEVRLINNKPQPPPPPPVRGIPPKEHGPTHRGNTTQVVHATHEVSTAAPVAEVQQPPMPVPKQQLVVTPPKQAASEQPKPAAAPLPPITLPKPSPAPIVQAKPLGLPPPAPSLQALQVPQPVPPQFQPEPVRKPQPEGTQPMPPLPSLALPVQPAQSALTATPPQMAVEKPSLQSIPMPQVAAVAPAPTPAAPPASALQPVPMPAQPAPSVNLQLSATPLQTPSVPRTAQQVVSPALQPQQEAQLAPVPVTPVVVPVQNLTPSAPSLTVEAPKLAVPAVSLQPQLSPAPAPTPSTPQTQPAPSPSSEQTAAQTSSPTNQPESPSAPANPGNASVSTAPNATPEGSENANPGQPNGINQPAENNSNQGTQASPAAGAGSTVSEQGQGTFGTPNGTYIQLKPRGDTEIMSHNVNLPTYRPTRFDQYWTPKGESSIDTALRHAVEKTTVSHTFNLPQGVRIKCTVMPLLPSSLFGCTNPDPPATPLPQKIYDRLNLPTTNPSVPKSAPAVAATQAAHAAPVVLDNSAECAAARVSGGPIPPNCPSSTSAPTTQPLHLPASASTSWVPASDQFH</sequence>
<proteinExistence type="predicted"/>
<feature type="transmembrane region" description="Helical" evidence="2">
    <location>
        <begin position="43"/>
        <end position="65"/>
    </location>
</feature>
<dbReference type="Proteomes" id="UP001430149">
    <property type="component" value="Unassembled WGS sequence"/>
</dbReference>
<feature type="compositionally biased region" description="Polar residues" evidence="1">
    <location>
        <begin position="623"/>
        <end position="645"/>
    </location>
</feature>
<dbReference type="EMBL" id="JADIKE010000037">
    <property type="protein sequence ID" value="MBM7126663.1"/>
    <property type="molecule type" value="Genomic_DNA"/>
</dbReference>
<dbReference type="RefSeq" id="WP_204683194.1">
    <property type="nucleotide sequence ID" value="NZ_BSNR01000004.1"/>
</dbReference>
<feature type="region of interest" description="Disordered" evidence="1">
    <location>
        <begin position="89"/>
        <end position="114"/>
    </location>
</feature>
<evidence type="ECO:0000313" key="4">
    <source>
        <dbReference type="Proteomes" id="UP001430149"/>
    </source>
</evidence>
<feature type="region of interest" description="Disordered" evidence="1">
    <location>
        <begin position="267"/>
        <end position="287"/>
    </location>
</feature>
<accession>A0ABS2K621</accession>
<feature type="compositionally biased region" description="Polar residues" evidence="1">
    <location>
        <begin position="460"/>
        <end position="477"/>
    </location>
</feature>
<feature type="compositionally biased region" description="Polar residues" evidence="1">
    <location>
        <begin position="303"/>
        <end position="315"/>
    </location>
</feature>
<keyword evidence="2" id="KW-0812">Transmembrane</keyword>
<feature type="region of interest" description="Disordered" evidence="1">
    <location>
        <begin position="620"/>
        <end position="652"/>
    </location>
</feature>
<feature type="compositionally biased region" description="Pro residues" evidence="1">
    <location>
        <begin position="163"/>
        <end position="178"/>
    </location>
</feature>
<comment type="caution">
    <text evidence="3">The sequence shown here is derived from an EMBL/GenBank/DDBJ whole genome shotgun (WGS) entry which is preliminary data.</text>
</comment>
<feature type="compositionally biased region" description="Polar residues" evidence="1">
    <location>
        <begin position="395"/>
        <end position="404"/>
    </location>
</feature>
<protein>
    <submittedName>
        <fullName evidence="3">Uncharacterized protein</fullName>
    </submittedName>
</protein>
<name>A0ABS2K621_9GAMM</name>
<organism evidence="3 4">
    <name type="scientific">Dyella flava</name>
    <dbReference type="NCBI Taxonomy" id="1920170"/>
    <lineage>
        <taxon>Bacteria</taxon>
        <taxon>Pseudomonadati</taxon>
        <taxon>Pseudomonadota</taxon>
        <taxon>Gammaproteobacteria</taxon>
        <taxon>Lysobacterales</taxon>
        <taxon>Rhodanobacteraceae</taxon>
        <taxon>Dyella</taxon>
    </lineage>
</organism>
<gene>
    <name evidence="3" type="ORF">ISP19_14875</name>
</gene>
<feature type="region of interest" description="Disordered" evidence="1">
    <location>
        <begin position="149"/>
        <end position="254"/>
    </location>
</feature>